<evidence type="ECO:0008006" key="2">
    <source>
        <dbReference type="Google" id="ProtNLM"/>
    </source>
</evidence>
<proteinExistence type="predicted"/>
<comment type="caution">
    <text evidence="1">The sequence shown here is derived from an EMBL/GenBank/DDBJ whole genome shotgun (WGS) entry which is preliminary data.</text>
</comment>
<protein>
    <recommendedName>
        <fullName evidence="2">Ribbon-helix-helix protein CopG domain-containing protein</fullName>
    </recommendedName>
</protein>
<dbReference type="CDD" id="cd21631">
    <property type="entry name" value="RHH_CopG_NikR-like"/>
    <property type="match status" value="1"/>
</dbReference>
<name>A0A0F9QZH3_9ZZZZ</name>
<dbReference type="EMBL" id="LAZR01003418">
    <property type="protein sequence ID" value="KKN18536.1"/>
    <property type="molecule type" value="Genomic_DNA"/>
</dbReference>
<dbReference type="Gene3D" id="1.10.1220.10">
    <property type="entry name" value="Met repressor-like"/>
    <property type="match status" value="1"/>
</dbReference>
<dbReference type="AlphaFoldDB" id="A0A0F9QZH3"/>
<accession>A0A0F9QZH3</accession>
<dbReference type="InterPro" id="IPR013321">
    <property type="entry name" value="Arc_rbn_hlx_hlx"/>
</dbReference>
<gene>
    <name evidence="1" type="ORF">LCGC14_0954850</name>
</gene>
<dbReference type="GO" id="GO:0006355">
    <property type="term" value="P:regulation of DNA-templated transcription"/>
    <property type="evidence" value="ECO:0007669"/>
    <property type="project" value="InterPro"/>
</dbReference>
<sequence>MKTDKKIMAYLPESLYRRSKRFTQKLDISIAELIRRALERYLGTQDK</sequence>
<reference evidence="1" key="1">
    <citation type="journal article" date="2015" name="Nature">
        <title>Complex archaea that bridge the gap between prokaryotes and eukaryotes.</title>
        <authorList>
            <person name="Spang A."/>
            <person name="Saw J.H."/>
            <person name="Jorgensen S.L."/>
            <person name="Zaremba-Niedzwiedzka K."/>
            <person name="Martijn J."/>
            <person name="Lind A.E."/>
            <person name="van Eijk R."/>
            <person name="Schleper C."/>
            <person name="Guy L."/>
            <person name="Ettema T.J."/>
        </authorList>
    </citation>
    <scope>NUCLEOTIDE SEQUENCE</scope>
</reference>
<organism evidence="1">
    <name type="scientific">marine sediment metagenome</name>
    <dbReference type="NCBI Taxonomy" id="412755"/>
    <lineage>
        <taxon>unclassified sequences</taxon>
        <taxon>metagenomes</taxon>
        <taxon>ecological metagenomes</taxon>
    </lineage>
</organism>
<evidence type="ECO:0000313" key="1">
    <source>
        <dbReference type="EMBL" id="KKN18536.1"/>
    </source>
</evidence>